<name>A0ABR1HGH3_9HYPO</name>
<feature type="compositionally biased region" description="Polar residues" evidence="1">
    <location>
        <begin position="424"/>
        <end position="434"/>
    </location>
</feature>
<feature type="compositionally biased region" description="Polar residues" evidence="1">
    <location>
        <begin position="362"/>
        <end position="371"/>
    </location>
</feature>
<feature type="region of interest" description="Disordered" evidence="1">
    <location>
        <begin position="314"/>
        <end position="836"/>
    </location>
</feature>
<proteinExistence type="predicted"/>
<dbReference type="EMBL" id="JAZAVJ010000031">
    <property type="protein sequence ID" value="KAK7420235.1"/>
    <property type="molecule type" value="Genomic_DNA"/>
</dbReference>
<comment type="caution">
    <text evidence="2">The sequence shown here is derived from an EMBL/GenBank/DDBJ whole genome shotgun (WGS) entry which is preliminary data.</text>
</comment>
<reference evidence="2 3" key="1">
    <citation type="journal article" date="2025" name="Microbiol. Resour. Announc.">
        <title>Draft genome sequences for Neonectria magnoliae and Neonectria punicea, canker pathogens of Liriodendron tulipifera and Acer saccharum in West Virginia.</title>
        <authorList>
            <person name="Petronek H.M."/>
            <person name="Kasson M.T."/>
            <person name="Metheny A.M."/>
            <person name="Stauder C.M."/>
            <person name="Lovett B."/>
            <person name="Lynch S.C."/>
            <person name="Garnas J.R."/>
            <person name="Kasson L.R."/>
            <person name="Stajich J.E."/>
        </authorList>
    </citation>
    <scope>NUCLEOTIDE SEQUENCE [LARGE SCALE GENOMIC DNA]</scope>
    <source>
        <strain evidence="2 3">NRRL 64653</strain>
    </source>
</reference>
<evidence type="ECO:0000313" key="2">
    <source>
        <dbReference type="EMBL" id="KAK7420235.1"/>
    </source>
</evidence>
<accession>A0ABR1HGH3</accession>
<organism evidence="2 3">
    <name type="scientific">Neonectria punicea</name>
    <dbReference type="NCBI Taxonomy" id="979145"/>
    <lineage>
        <taxon>Eukaryota</taxon>
        <taxon>Fungi</taxon>
        <taxon>Dikarya</taxon>
        <taxon>Ascomycota</taxon>
        <taxon>Pezizomycotina</taxon>
        <taxon>Sordariomycetes</taxon>
        <taxon>Hypocreomycetidae</taxon>
        <taxon>Hypocreales</taxon>
        <taxon>Nectriaceae</taxon>
        <taxon>Neonectria</taxon>
    </lineage>
</organism>
<sequence>MAPSPKRLADVDRSKTEPIDFSDFKLGKLKPVLAKAEGFALSSKELRDVFGIRPNAFGTLPRRMVIPDFKASPKADGYQVVGYLYIVEPVAWVPRVRHGVTIPLSVFKKPSVKEDKPVQESAMNKPGVAAQLITNTSGALIGTKVEPLTNNAIHSTATKDGLEVRDNLPPFPIHQLTVFPMLRVRALKQQRIDLHLNAAKKLTWAKTETAGYWDKTVVSAKRISPAVGSFQLHPLPLQGPEDLSKLLFIQPVPRLLDNNELEVTTLISRSGWPEWYLWEETHWVDAAPDRFLMVAAPQNQTAFQAMTTWAPLNLPDDPYENDAGGLKDPHTISPNTNVNSNTNTNANNNTNNSQPSKPNSTAQNGTTTNTGVPKAGNNDNANTNTNTNSNTNVNSLEPAKPKPGPVVDSACADTKSSDKPNAVVNPTSGTSNTKSPEKPTVAVNPLPGTNTSIPNTNANTNTNTNGVTPLKPETKPITGTAPKSVPGVTGPVHDPKPVENKPIPANANTNVNINDCKPEDQTPIKNDTTNTKPKPDATNTADSKPIPANTNTNTNVNDSKPTDLNPINKDPTKTNPTPTSPPIVNPVQDSKPCDNTKDKPVEKKPVENKPTENKPAENKPVPTNTNTNTNINDSKPKDPSAIKNDLPKTDTTPKSPHVVNPVQDSKPCDNTKTKPTDNKPVPTNTNTNNNTNGLKPEDPTVIKKDPSKINPTPKSSPVVDPVHDAKPIDSKPTPANTNANGNTNTNTNINGVKPEDQNPTKKDPTKTNPTPGCPPANPVQNPKPSVDNKPIPANTNINGLKPKDSTLTNKDPLDSKPKATPQVTPANTNVNNNTNTNTNGNNTISGNPHPNSYPFHGTIILHCPCCPPDSGSITVSFPTSKPVVPPKAV</sequence>
<feature type="compositionally biased region" description="Low complexity" evidence="1">
    <location>
        <begin position="377"/>
        <end position="394"/>
    </location>
</feature>
<feature type="compositionally biased region" description="Low complexity" evidence="1">
    <location>
        <begin position="678"/>
        <end position="692"/>
    </location>
</feature>
<feature type="compositionally biased region" description="Basic and acidic residues" evidence="1">
    <location>
        <begin position="634"/>
        <end position="648"/>
    </location>
</feature>
<feature type="compositionally biased region" description="Low complexity" evidence="1">
    <location>
        <begin position="827"/>
        <end position="836"/>
    </location>
</feature>
<feature type="compositionally biased region" description="Basic and acidic residues" evidence="1">
    <location>
        <begin position="695"/>
        <end position="707"/>
    </location>
</feature>
<evidence type="ECO:0000256" key="1">
    <source>
        <dbReference type="SAM" id="MobiDB-lite"/>
    </source>
</evidence>
<evidence type="ECO:0000313" key="3">
    <source>
        <dbReference type="Proteomes" id="UP001498476"/>
    </source>
</evidence>
<dbReference type="Proteomes" id="UP001498476">
    <property type="component" value="Unassembled WGS sequence"/>
</dbReference>
<gene>
    <name evidence="2" type="ORF">QQX98_002890</name>
</gene>
<feature type="compositionally biased region" description="Basic and acidic residues" evidence="1">
    <location>
        <begin position="753"/>
        <end position="765"/>
    </location>
</feature>
<feature type="compositionally biased region" description="Low complexity" evidence="1">
    <location>
        <begin position="449"/>
        <end position="468"/>
    </location>
</feature>
<feature type="compositionally biased region" description="Low complexity" evidence="1">
    <location>
        <begin position="732"/>
        <end position="751"/>
    </location>
</feature>
<protein>
    <submittedName>
        <fullName evidence="2">Uncharacterized protein</fullName>
    </submittedName>
</protein>
<feature type="compositionally biased region" description="Polar residues" evidence="1">
    <location>
        <begin position="523"/>
        <end position="559"/>
    </location>
</feature>
<feature type="compositionally biased region" description="Basic and acidic residues" evidence="1">
    <location>
        <begin position="591"/>
        <end position="617"/>
    </location>
</feature>
<feature type="compositionally biased region" description="Basic and acidic residues" evidence="1">
    <location>
        <begin position="666"/>
        <end position="677"/>
    </location>
</feature>
<keyword evidence="3" id="KW-1185">Reference proteome</keyword>
<feature type="compositionally biased region" description="Low complexity" evidence="1">
    <location>
        <begin position="565"/>
        <end position="577"/>
    </location>
</feature>
<feature type="compositionally biased region" description="Low complexity" evidence="1">
    <location>
        <begin position="333"/>
        <end position="361"/>
    </location>
</feature>